<organism evidence="1">
    <name type="scientific">marine sediment metagenome</name>
    <dbReference type="NCBI Taxonomy" id="412755"/>
    <lineage>
        <taxon>unclassified sequences</taxon>
        <taxon>metagenomes</taxon>
        <taxon>ecological metagenomes</taxon>
    </lineage>
</organism>
<proteinExistence type="predicted"/>
<dbReference type="SUPFAM" id="SSF52402">
    <property type="entry name" value="Adenine nucleotide alpha hydrolases-like"/>
    <property type="match status" value="1"/>
</dbReference>
<sequence>TDLSFDQDGVCNYCHQHDVWDGQHQREGLFDLVKKIKGSGSNGHDCVVGVSGGVDSSYLLYLAKALGLRPIAVHYHNGWDKPVAISNMAALCLGLDVPLYRVRLERKITSDIWRKFFLSGSSDLEAPTDIAIAAVLYEAAAKSGVRYILSGHNFRTEGYTPKCLSYMDGRYIRGIAGDVDGFDEYPNLTLWKWLKWMLRGIKVVRPLWHIRLSKEQMVAKVGKDISLGDYGQHHAENDFTEWFAYYYRPEFLGWHGGMYALSANVRSGFLNRDDALKKYGDPK</sequence>
<dbReference type="InterPro" id="IPR014729">
    <property type="entry name" value="Rossmann-like_a/b/a_fold"/>
</dbReference>
<comment type="caution">
    <text evidence="1">The sequence shown here is derived from an EMBL/GenBank/DDBJ whole genome shotgun (WGS) entry which is preliminary data.</text>
</comment>
<dbReference type="AlphaFoldDB" id="X1UEV8"/>
<reference evidence="1" key="1">
    <citation type="journal article" date="2014" name="Front. Microbiol.">
        <title>High frequency of phylogenetically diverse reductive dehalogenase-homologous genes in deep subseafloor sedimentary metagenomes.</title>
        <authorList>
            <person name="Kawai M."/>
            <person name="Futagami T."/>
            <person name="Toyoda A."/>
            <person name="Takaki Y."/>
            <person name="Nishi S."/>
            <person name="Hori S."/>
            <person name="Arai W."/>
            <person name="Tsubouchi T."/>
            <person name="Morono Y."/>
            <person name="Uchiyama I."/>
            <person name="Ito T."/>
            <person name="Fujiyama A."/>
            <person name="Inagaki F."/>
            <person name="Takami H."/>
        </authorList>
    </citation>
    <scope>NUCLEOTIDE SEQUENCE</scope>
    <source>
        <strain evidence="1">Expedition CK06-06</strain>
    </source>
</reference>
<feature type="non-terminal residue" evidence="1">
    <location>
        <position position="1"/>
    </location>
</feature>
<gene>
    <name evidence="1" type="ORF">S12H4_28606</name>
</gene>
<dbReference type="Gene3D" id="3.40.50.620">
    <property type="entry name" value="HUPs"/>
    <property type="match status" value="1"/>
</dbReference>
<protein>
    <recommendedName>
        <fullName evidence="2">NAD/GMP synthase domain-containing protein</fullName>
    </recommendedName>
</protein>
<dbReference type="EMBL" id="BARW01016424">
    <property type="protein sequence ID" value="GAI90879.1"/>
    <property type="molecule type" value="Genomic_DNA"/>
</dbReference>
<feature type="non-terminal residue" evidence="1">
    <location>
        <position position="283"/>
    </location>
</feature>
<name>X1UEV8_9ZZZZ</name>
<accession>X1UEV8</accession>
<evidence type="ECO:0000313" key="1">
    <source>
        <dbReference type="EMBL" id="GAI90879.1"/>
    </source>
</evidence>
<evidence type="ECO:0008006" key="2">
    <source>
        <dbReference type="Google" id="ProtNLM"/>
    </source>
</evidence>